<evidence type="ECO:0000313" key="1">
    <source>
        <dbReference type="EMBL" id="KAA6335612.1"/>
    </source>
</evidence>
<protein>
    <submittedName>
        <fullName evidence="1">Uncharacterized protein</fullName>
    </submittedName>
</protein>
<organism evidence="1">
    <name type="scientific">termite gut metagenome</name>
    <dbReference type="NCBI Taxonomy" id="433724"/>
    <lineage>
        <taxon>unclassified sequences</taxon>
        <taxon>metagenomes</taxon>
        <taxon>organismal metagenomes</taxon>
    </lineage>
</organism>
<accession>A0A5J4RQ46</accession>
<gene>
    <name evidence="1" type="ORF">EZS27_016179</name>
</gene>
<comment type="caution">
    <text evidence="1">The sequence shown here is derived from an EMBL/GenBank/DDBJ whole genome shotgun (WGS) entry which is preliminary data.</text>
</comment>
<reference evidence="1" key="1">
    <citation type="submission" date="2019-03" db="EMBL/GenBank/DDBJ databases">
        <title>Single cell metagenomics reveals metabolic interactions within the superorganism composed of flagellate Streblomastix strix and complex community of Bacteroidetes bacteria on its surface.</title>
        <authorList>
            <person name="Treitli S.C."/>
            <person name="Kolisko M."/>
            <person name="Husnik F."/>
            <person name="Keeling P."/>
            <person name="Hampl V."/>
        </authorList>
    </citation>
    <scope>NUCLEOTIDE SEQUENCE</scope>
    <source>
        <strain evidence="1">STM</strain>
    </source>
</reference>
<dbReference type="EMBL" id="SNRY01000876">
    <property type="protein sequence ID" value="KAA6335612.1"/>
    <property type="molecule type" value="Genomic_DNA"/>
</dbReference>
<name>A0A5J4RQ46_9ZZZZ</name>
<proteinExistence type="predicted"/>
<sequence>MNVRVSSRQSIFDLAIQTGGGIEASFSLALQNNVSLTDELQPGQELQTADMVDRDVASYYNSHSLAPATALTDFVFEVGIGFWTIEFDFEVR</sequence>
<dbReference type="AlphaFoldDB" id="A0A5J4RQ46"/>